<evidence type="ECO:0000313" key="3">
    <source>
        <dbReference type="Proteomes" id="UP000310108"/>
    </source>
</evidence>
<keyword evidence="3" id="KW-1185">Reference proteome</keyword>
<protein>
    <submittedName>
        <fullName evidence="2">Glutathione S-transferase 1</fullName>
    </submittedName>
</protein>
<accession>A0A4U6X3M2</accession>
<gene>
    <name evidence="2" type="primary">gst1</name>
    <name evidence="2" type="ORF">CTA1_2073</name>
</gene>
<keyword evidence="2" id="KW-0808">Transferase</keyword>
<name>A0A4U6X3M2_9PEZI</name>
<evidence type="ECO:0000256" key="1">
    <source>
        <dbReference type="SAM" id="MobiDB-lite"/>
    </source>
</evidence>
<dbReference type="SUPFAM" id="SSF47616">
    <property type="entry name" value="GST C-terminal domain-like"/>
    <property type="match status" value="1"/>
</dbReference>
<sequence>MSSTEPVALYGHGTPSLGSGLLTGNRPKGYNPQPGKSGHDPGGGRASPFENAPTTLTETTTGRPWSTSPVVKEEPYASIDINGRLPALRESGAIIECLVDTCKANCRISYPSSPQQFLVKKRLYFQISRQDTYFGQLSWFESLHSEVVPSAGQRYGEQTVRILFVLYRALGRRQYLVRNRAKYPDYAEWTARVRARPVVGDVLKTMIPRGSGRLVMDSVCRQPAVQSSFLFQ</sequence>
<evidence type="ECO:0000313" key="2">
    <source>
        <dbReference type="EMBL" id="TKW49968.1"/>
    </source>
</evidence>
<dbReference type="Proteomes" id="UP000310108">
    <property type="component" value="Unassembled WGS sequence"/>
</dbReference>
<proteinExistence type="predicted"/>
<dbReference type="AlphaFoldDB" id="A0A4U6X3M2"/>
<comment type="caution">
    <text evidence="2">The sequence shown here is derived from an EMBL/GenBank/DDBJ whole genome shotgun (WGS) entry which is preliminary data.</text>
</comment>
<dbReference type="STRING" id="1306861.A0A4U6X3M2"/>
<dbReference type="EMBL" id="PJEX01000455">
    <property type="protein sequence ID" value="TKW49968.1"/>
    <property type="molecule type" value="Genomic_DNA"/>
</dbReference>
<dbReference type="InterPro" id="IPR036282">
    <property type="entry name" value="Glutathione-S-Trfase_C_sf"/>
</dbReference>
<feature type="region of interest" description="Disordered" evidence="1">
    <location>
        <begin position="1"/>
        <end position="69"/>
    </location>
</feature>
<dbReference type="Gene3D" id="1.20.1050.130">
    <property type="match status" value="1"/>
</dbReference>
<dbReference type="PANTHER" id="PTHR44051">
    <property type="entry name" value="GLUTATHIONE S-TRANSFERASE-RELATED"/>
    <property type="match status" value="1"/>
</dbReference>
<organism evidence="2 3">
    <name type="scientific">Colletotrichum tanaceti</name>
    <dbReference type="NCBI Taxonomy" id="1306861"/>
    <lineage>
        <taxon>Eukaryota</taxon>
        <taxon>Fungi</taxon>
        <taxon>Dikarya</taxon>
        <taxon>Ascomycota</taxon>
        <taxon>Pezizomycotina</taxon>
        <taxon>Sordariomycetes</taxon>
        <taxon>Hypocreomycetidae</taxon>
        <taxon>Glomerellales</taxon>
        <taxon>Glomerellaceae</taxon>
        <taxon>Colletotrichum</taxon>
        <taxon>Colletotrichum destructivum species complex</taxon>
    </lineage>
</organism>
<dbReference type="PANTHER" id="PTHR44051:SF3">
    <property type="entry name" value="TRANSCRIPTIONAL REGULATOR URE2"/>
    <property type="match status" value="1"/>
</dbReference>
<feature type="compositionally biased region" description="Low complexity" evidence="1">
    <location>
        <begin position="11"/>
        <end position="24"/>
    </location>
</feature>
<reference evidence="2 3" key="1">
    <citation type="journal article" date="2019" name="PLoS ONE">
        <title>Comparative genome analysis indicates high evolutionary potential of pathogenicity genes in Colletotrichum tanaceti.</title>
        <authorList>
            <person name="Lelwala R.V."/>
            <person name="Korhonen P.K."/>
            <person name="Young N.D."/>
            <person name="Scott J.B."/>
            <person name="Ades P.A."/>
            <person name="Gasser R.B."/>
            <person name="Taylor P.W.J."/>
        </authorList>
    </citation>
    <scope>NUCLEOTIDE SEQUENCE [LARGE SCALE GENOMIC DNA]</scope>
    <source>
        <strain evidence="2">BRIP57314</strain>
    </source>
</reference>
<dbReference type="GO" id="GO:0016740">
    <property type="term" value="F:transferase activity"/>
    <property type="evidence" value="ECO:0007669"/>
    <property type="project" value="UniProtKB-KW"/>
</dbReference>